<evidence type="ECO:0000313" key="8">
    <source>
        <dbReference type="EMBL" id="QQU45417.1"/>
    </source>
</evidence>
<dbReference type="OMA" id="NEWLCSK"/>
<dbReference type="EMBL" id="CGBR01000008">
    <property type="protein sequence ID" value="CFQ59890.1"/>
    <property type="molecule type" value="Genomic_DNA"/>
</dbReference>
<dbReference type="NCBIfam" id="TIGR03071">
    <property type="entry name" value="couple_hipA"/>
    <property type="match status" value="1"/>
</dbReference>
<evidence type="ECO:0000313" key="7">
    <source>
        <dbReference type="EMBL" id="CND40494.1"/>
    </source>
</evidence>
<dbReference type="InterPro" id="IPR052028">
    <property type="entry name" value="HipA_Ser/Thr_kinase"/>
</dbReference>
<dbReference type="RefSeq" id="WP_005165219.1">
    <property type="nucleotide sequence ID" value="NZ_CGBC01000018.1"/>
</dbReference>
<keyword evidence="3" id="KW-0418">Kinase</keyword>
<dbReference type="Pfam" id="PF13657">
    <property type="entry name" value="Couple_hipA"/>
    <property type="match status" value="1"/>
</dbReference>
<dbReference type="Proteomes" id="UP000041601">
    <property type="component" value="Unassembled WGS sequence"/>
</dbReference>
<sequence>MARRIQRLNIWMNGQHVGYWEKNRGEESLVYAQEWLANEQGRPLSLSLPFTANNQVYRGNIVRDYFDNLLPDSDDIRRRLATKYHADSINPFDLLFELGRDCVGAIQLLTDDAPPSDLFSIQQQPLTESDVARILRNSLSDNAFVRPEHDEDLRLSIAGAQEKTALLFHDNRWCLPLGSTPTTHIFKLPLGLVGNMQADMRTSVENEWLCAKILASYNLPVASCEIGQFEDQKALIVERFDRRLSRDKSWIVRLPQEDMCQATGTSPLKKYQMDGGPSITTIMEILSGSDNASEDRNVFFKAQIIFWLLAATDGHAKNFSIAHLPGSRYHLTPLYDVLSTHPIIGSGRNQIAVQKSKLAMAVRGSKNYYLINQIQRRHWRKQAEFVGLGAIQADTIIDEIIAATPRVITQVQAQLPANFPADLAEKILTGLHKQCEKISAML</sequence>
<feature type="domain" description="HipA-like C-terminal" evidence="4">
    <location>
        <begin position="155"/>
        <end position="406"/>
    </location>
</feature>
<comment type="similarity">
    <text evidence="1">Belongs to the HipA Ser/Thr kinase family.</text>
</comment>
<dbReference type="GeneID" id="31410726"/>
<dbReference type="PANTHER" id="PTHR37419:SF1">
    <property type="entry name" value="SERINE_THREONINE-PROTEIN KINASE TOXIN HIPA"/>
    <property type="match status" value="1"/>
</dbReference>
<dbReference type="EMBL" id="CP068146">
    <property type="protein sequence ID" value="QQU45417.1"/>
    <property type="molecule type" value="Genomic_DNA"/>
</dbReference>
<dbReference type="EMBL" id="CPXJ01000010">
    <property type="protein sequence ID" value="CND40494.1"/>
    <property type="molecule type" value="Genomic_DNA"/>
</dbReference>
<evidence type="ECO:0000313" key="10">
    <source>
        <dbReference type="Proteomes" id="UP000048841"/>
    </source>
</evidence>
<evidence type="ECO:0000256" key="2">
    <source>
        <dbReference type="ARBA" id="ARBA00022679"/>
    </source>
</evidence>
<organism evidence="6 10">
    <name type="scientific">Yersinia enterocolitica</name>
    <dbReference type="NCBI Taxonomy" id="630"/>
    <lineage>
        <taxon>Bacteria</taxon>
        <taxon>Pseudomonadati</taxon>
        <taxon>Pseudomonadota</taxon>
        <taxon>Gammaproteobacteria</taxon>
        <taxon>Enterobacterales</taxon>
        <taxon>Yersiniaceae</taxon>
        <taxon>Yersinia</taxon>
    </lineage>
</organism>
<dbReference type="Proteomes" id="UP000048841">
    <property type="component" value="Unassembled WGS sequence"/>
</dbReference>
<reference evidence="7 9" key="2">
    <citation type="submission" date="2015-03" db="EMBL/GenBank/DDBJ databases">
        <authorList>
            <consortium name="Pathogen Informatics"/>
            <person name="Murphy D."/>
        </authorList>
    </citation>
    <scope>NUCLEOTIDE SEQUENCE [LARGE SCALE GENOMIC DNA]</scope>
    <source>
        <strain evidence="7 9">IP05342</strain>
    </source>
</reference>
<dbReference type="InterPro" id="IPR012893">
    <property type="entry name" value="HipA-like_C"/>
</dbReference>
<keyword evidence="9" id="KW-1185">Reference proteome</keyword>
<evidence type="ECO:0000313" key="11">
    <source>
        <dbReference type="Proteomes" id="UP000595309"/>
    </source>
</evidence>
<dbReference type="EC" id="2.7.11.1" evidence="6 7"/>
<dbReference type="KEGG" id="yet:CH48_2059"/>
<reference evidence="6 10" key="1">
    <citation type="submission" date="2015-03" db="EMBL/GenBank/DDBJ databases">
        <authorList>
            <person name="Murphy D."/>
        </authorList>
    </citation>
    <scope>NUCLEOTIDE SEQUENCE [LARGE SCALE GENOMIC DNA]</scope>
    <source>
        <strain evidence="6 10">IP26249</strain>
    </source>
</reference>
<dbReference type="Proteomes" id="UP000595309">
    <property type="component" value="Chromosome"/>
</dbReference>
<evidence type="ECO:0000313" key="6">
    <source>
        <dbReference type="EMBL" id="CFQ59890.1"/>
    </source>
</evidence>
<evidence type="ECO:0000259" key="4">
    <source>
        <dbReference type="Pfam" id="PF07804"/>
    </source>
</evidence>
<gene>
    <name evidence="6" type="primary">hipA</name>
    <name evidence="6" type="ORF">ERS137941_01551</name>
    <name evidence="7" type="ORF">ERS137959_01087</name>
    <name evidence="8" type="ORF">I6I39_10255</name>
</gene>
<name>A0A0E1NIB9_YEREN</name>
<accession>A0A0E1NIB9</accession>
<feature type="domain" description="HipA N-terminal subdomain 1" evidence="5">
    <location>
        <begin position="8"/>
        <end position="108"/>
    </location>
</feature>
<evidence type="ECO:0000256" key="3">
    <source>
        <dbReference type="ARBA" id="ARBA00022777"/>
    </source>
</evidence>
<evidence type="ECO:0000256" key="1">
    <source>
        <dbReference type="ARBA" id="ARBA00010164"/>
    </source>
</evidence>
<dbReference type="GO" id="GO:0005829">
    <property type="term" value="C:cytosol"/>
    <property type="evidence" value="ECO:0007669"/>
    <property type="project" value="TreeGrafter"/>
</dbReference>
<dbReference type="AlphaFoldDB" id="A0A0E1NIB9"/>
<dbReference type="PATRIC" id="fig|630.129.peg.372"/>
<proteinExistence type="inferred from homology"/>
<protein>
    <submittedName>
        <fullName evidence="6 7">Transcriptional regulator</fullName>
        <ecNumber evidence="6 7">2.7.11.1</ecNumber>
    </submittedName>
    <submittedName>
        <fullName evidence="8">Type II toxin-antitoxin system HipA family toxin</fullName>
    </submittedName>
</protein>
<evidence type="ECO:0000313" key="9">
    <source>
        <dbReference type="Proteomes" id="UP000041601"/>
    </source>
</evidence>
<dbReference type="Pfam" id="PF07804">
    <property type="entry name" value="HipA_C"/>
    <property type="match status" value="1"/>
</dbReference>
<reference evidence="8 11" key="3">
    <citation type="submission" date="2021-01" db="EMBL/GenBank/DDBJ databases">
        <title>FDA dAtabase for Regulatory Grade micrObial Sequences (FDA-ARGOS): Supporting development and validation of Infectious Disease Dx tests.</title>
        <authorList>
            <person name="Blissenbach B."/>
            <person name="Krut O."/>
            <person name="Tallon L."/>
            <person name="Sadzewicz L."/>
            <person name="Zhao X."/>
            <person name="Boylan J."/>
            <person name="Ott S."/>
            <person name="Bowen H."/>
            <person name="Vavikolanu K."/>
            <person name="Mehta A."/>
            <person name="Aluvathingal J."/>
            <person name="Nadendla S."/>
            <person name="Yan Y."/>
            <person name="Sichtig H."/>
        </authorList>
    </citation>
    <scope>NUCLEOTIDE SEQUENCE [LARGE SCALE GENOMIC DNA]</scope>
    <source>
        <strain evidence="8 11">FDAARGOS_1082</strain>
    </source>
</reference>
<evidence type="ECO:0000259" key="5">
    <source>
        <dbReference type="Pfam" id="PF13657"/>
    </source>
</evidence>
<dbReference type="GO" id="GO:0004674">
    <property type="term" value="F:protein serine/threonine kinase activity"/>
    <property type="evidence" value="ECO:0007669"/>
    <property type="project" value="UniProtKB-EC"/>
</dbReference>
<dbReference type="InterPro" id="IPR017508">
    <property type="entry name" value="HipA_N1"/>
</dbReference>
<keyword evidence="2 6" id="KW-0808">Transferase</keyword>
<dbReference type="PANTHER" id="PTHR37419">
    <property type="entry name" value="SERINE/THREONINE-PROTEIN KINASE TOXIN HIPA"/>
    <property type="match status" value="1"/>
</dbReference>
<dbReference type="CDD" id="cd17808">
    <property type="entry name" value="HipA_Ec_like"/>
    <property type="match status" value="1"/>
</dbReference>